<evidence type="ECO:0000313" key="13">
    <source>
        <dbReference type="Proteomes" id="UP000013909"/>
    </source>
</evidence>
<dbReference type="GO" id="GO:0005829">
    <property type="term" value="C:cytosol"/>
    <property type="evidence" value="ECO:0007669"/>
    <property type="project" value="TreeGrafter"/>
</dbReference>
<dbReference type="GO" id="GO:0051287">
    <property type="term" value="F:NAD binding"/>
    <property type="evidence" value="ECO:0007669"/>
    <property type="project" value="InterPro"/>
</dbReference>
<comment type="similarity">
    <text evidence="5">Belongs to the D-isomer specific 2-hydroxyacid dehydrogenase family. GhrB subfamily.</text>
</comment>
<dbReference type="PROSITE" id="PS00065">
    <property type="entry name" value="D_2_HYDROXYACID_DH_1"/>
    <property type="match status" value="1"/>
</dbReference>
<dbReference type="EC" id="1.1.1.81" evidence="7"/>
<proteinExistence type="inferred from homology"/>
<evidence type="ECO:0000256" key="2">
    <source>
        <dbReference type="ARBA" id="ARBA00051801"/>
    </source>
</evidence>
<sequence length="324" mass="35508">MKVFINKVIPAYGLRLLKEAGVEVTMWEDSAILSREEAIAFCKQHDAFLSAGQAGLDEGFFRQCSHLKVVALHSVGFDGVDIAAATQQGIPIGNTPNVLNKATAETALLLMLTVARRALFLHRKIKRGEWGVSQPTQDLGFDLAGKTLGIVGLGRIGSELARMCRQSWGMKIVYHNRSRNYEAEDEFGATWMPFEELLASSDCISVHTALTQETRGLFGYEQFKQMKPGAIFVNTARGGVHCEPDLIRALREGVIYGAGLDVTDPEPMAPDNPLLDMDNAVVFPHIGSSTVETRNEMSRCAAENILAGLRGERLPYPVNPEVYG</sequence>
<dbReference type="InterPro" id="IPR006139">
    <property type="entry name" value="D-isomer_2_OHA_DH_cat_dom"/>
</dbReference>
<keyword evidence="13" id="KW-1185">Reference proteome</keyword>
<dbReference type="PANTHER" id="PTHR10996">
    <property type="entry name" value="2-HYDROXYACID DEHYDROGENASE-RELATED"/>
    <property type="match status" value="1"/>
</dbReference>
<organism evidence="12 13">
    <name type="scientific">Lunatimonas lonarensis</name>
    <dbReference type="NCBI Taxonomy" id="1232681"/>
    <lineage>
        <taxon>Bacteria</taxon>
        <taxon>Pseudomonadati</taxon>
        <taxon>Bacteroidota</taxon>
        <taxon>Cytophagia</taxon>
        <taxon>Cytophagales</taxon>
        <taxon>Cyclobacteriaceae</taxon>
    </lineage>
</organism>
<dbReference type="EC" id="1.1.1.79" evidence="6"/>
<dbReference type="RefSeq" id="WP_010856245.1">
    <property type="nucleotide sequence ID" value="NZ_AQHR01000107.1"/>
</dbReference>
<reference evidence="12 13" key="1">
    <citation type="submission" date="2013-02" db="EMBL/GenBank/DDBJ databases">
        <title>A novel strain isolated from Lonar lake, Maharashtra, India.</title>
        <authorList>
            <person name="Singh A."/>
        </authorList>
    </citation>
    <scope>NUCLEOTIDE SEQUENCE [LARGE SCALE GENOMIC DNA]</scope>
    <source>
        <strain evidence="12 13">AK24</strain>
    </source>
</reference>
<dbReference type="Proteomes" id="UP000013909">
    <property type="component" value="Unassembled WGS sequence"/>
</dbReference>
<dbReference type="GO" id="GO:0030267">
    <property type="term" value="F:glyoxylate reductase (NADPH) activity"/>
    <property type="evidence" value="ECO:0007669"/>
    <property type="project" value="UniProtKB-EC"/>
</dbReference>
<comment type="catalytic activity">
    <reaction evidence="3">
        <text>(R)-glycerate + NADP(+) = 3-hydroxypyruvate + NADPH + H(+)</text>
        <dbReference type="Rhea" id="RHEA:18657"/>
        <dbReference type="ChEBI" id="CHEBI:15378"/>
        <dbReference type="ChEBI" id="CHEBI:16659"/>
        <dbReference type="ChEBI" id="CHEBI:17180"/>
        <dbReference type="ChEBI" id="CHEBI:57783"/>
        <dbReference type="ChEBI" id="CHEBI:58349"/>
        <dbReference type="EC" id="1.1.1.81"/>
    </reaction>
</comment>
<dbReference type="PANTHER" id="PTHR10996:SF283">
    <property type="entry name" value="GLYOXYLATE_HYDROXYPYRUVATE REDUCTASE B"/>
    <property type="match status" value="1"/>
</dbReference>
<evidence type="ECO:0000256" key="1">
    <source>
        <dbReference type="ARBA" id="ARBA00023002"/>
    </source>
</evidence>
<evidence type="ECO:0000256" key="7">
    <source>
        <dbReference type="ARBA" id="ARBA00066674"/>
    </source>
</evidence>
<evidence type="ECO:0000259" key="10">
    <source>
        <dbReference type="Pfam" id="PF00389"/>
    </source>
</evidence>
<evidence type="ECO:0000256" key="5">
    <source>
        <dbReference type="ARBA" id="ARBA00061278"/>
    </source>
</evidence>
<comment type="catalytic activity">
    <reaction evidence="2">
        <text>(R)-glycerate + NAD(+) = 3-hydroxypyruvate + NADH + H(+)</text>
        <dbReference type="Rhea" id="RHEA:17905"/>
        <dbReference type="ChEBI" id="CHEBI:15378"/>
        <dbReference type="ChEBI" id="CHEBI:16659"/>
        <dbReference type="ChEBI" id="CHEBI:17180"/>
        <dbReference type="ChEBI" id="CHEBI:57540"/>
        <dbReference type="ChEBI" id="CHEBI:57945"/>
        <dbReference type="EC" id="1.1.1.81"/>
    </reaction>
</comment>
<gene>
    <name evidence="12" type="ORF">ADIS_4118</name>
</gene>
<evidence type="ECO:0000259" key="11">
    <source>
        <dbReference type="Pfam" id="PF02826"/>
    </source>
</evidence>
<name>R7ZN14_9BACT</name>
<dbReference type="PATRIC" id="fig|1288963.3.peg.4114"/>
<dbReference type="Pfam" id="PF02826">
    <property type="entry name" value="2-Hacid_dh_C"/>
    <property type="match status" value="1"/>
</dbReference>
<evidence type="ECO:0000256" key="9">
    <source>
        <dbReference type="RuleBase" id="RU003719"/>
    </source>
</evidence>
<comment type="catalytic activity">
    <reaction evidence="4">
        <text>glycolate + NADP(+) = glyoxylate + NADPH + H(+)</text>
        <dbReference type="Rhea" id="RHEA:10992"/>
        <dbReference type="ChEBI" id="CHEBI:15378"/>
        <dbReference type="ChEBI" id="CHEBI:29805"/>
        <dbReference type="ChEBI" id="CHEBI:36655"/>
        <dbReference type="ChEBI" id="CHEBI:57783"/>
        <dbReference type="ChEBI" id="CHEBI:58349"/>
        <dbReference type="EC" id="1.1.1.79"/>
    </reaction>
</comment>
<keyword evidence="1 9" id="KW-0560">Oxidoreductase</keyword>
<evidence type="ECO:0000313" key="12">
    <source>
        <dbReference type="EMBL" id="EON75414.1"/>
    </source>
</evidence>
<evidence type="ECO:0000256" key="4">
    <source>
        <dbReference type="ARBA" id="ARBA00052769"/>
    </source>
</evidence>
<protein>
    <recommendedName>
        <fullName evidence="8">Glyoxylate/hydroxypyruvate reductase B</fullName>
        <ecNumber evidence="6">1.1.1.79</ecNumber>
        <ecNumber evidence="7">1.1.1.81</ecNumber>
    </recommendedName>
</protein>
<dbReference type="Gene3D" id="3.40.50.720">
    <property type="entry name" value="NAD(P)-binding Rossmann-like Domain"/>
    <property type="match status" value="2"/>
</dbReference>
<dbReference type="InterPro" id="IPR036291">
    <property type="entry name" value="NAD(P)-bd_dom_sf"/>
</dbReference>
<dbReference type="SUPFAM" id="SSF52283">
    <property type="entry name" value="Formate/glycerate dehydrogenase catalytic domain-like"/>
    <property type="match status" value="1"/>
</dbReference>
<dbReference type="GO" id="GO:0016618">
    <property type="term" value="F:hydroxypyruvate reductase [NAD(P)H] activity"/>
    <property type="evidence" value="ECO:0007669"/>
    <property type="project" value="UniProtKB-EC"/>
</dbReference>
<dbReference type="SUPFAM" id="SSF51735">
    <property type="entry name" value="NAD(P)-binding Rossmann-fold domains"/>
    <property type="match status" value="1"/>
</dbReference>
<feature type="domain" description="D-isomer specific 2-hydroxyacid dehydrogenase catalytic" evidence="10">
    <location>
        <begin position="5"/>
        <end position="319"/>
    </location>
</feature>
<dbReference type="STRING" id="1232681.ADIS_4118"/>
<dbReference type="InterPro" id="IPR006140">
    <property type="entry name" value="D-isomer_DH_NAD-bd"/>
</dbReference>
<feature type="domain" description="D-isomer specific 2-hydroxyacid dehydrogenase NAD-binding" evidence="11">
    <location>
        <begin position="109"/>
        <end position="287"/>
    </location>
</feature>
<dbReference type="InterPro" id="IPR029752">
    <property type="entry name" value="D-isomer_DH_CS1"/>
</dbReference>
<dbReference type="OrthoDB" id="1522997at2"/>
<dbReference type="EMBL" id="AQHR01000107">
    <property type="protein sequence ID" value="EON75414.1"/>
    <property type="molecule type" value="Genomic_DNA"/>
</dbReference>
<dbReference type="InterPro" id="IPR050223">
    <property type="entry name" value="D-isomer_2-hydroxyacid_DH"/>
</dbReference>
<evidence type="ECO:0000256" key="6">
    <source>
        <dbReference type="ARBA" id="ARBA00066661"/>
    </source>
</evidence>
<dbReference type="FunFam" id="3.40.50.720:FF:000026">
    <property type="entry name" value="Glyoxylate/hydroxypyruvate reductase B"/>
    <property type="match status" value="1"/>
</dbReference>
<evidence type="ECO:0000256" key="3">
    <source>
        <dbReference type="ARBA" id="ARBA00052239"/>
    </source>
</evidence>
<accession>R7ZN14</accession>
<dbReference type="AlphaFoldDB" id="R7ZN14"/>
<dbReference type="Pfam" id="PF00389">
    <property type="entry name" value="2-Hacid_dh"/>
    <property type="match status" value="1"/>
</dbReference>
<comment type="caution">
    <text evidence="12">The sequence shown here is derived from an EMBL/GenBank/DDBJ whole genome shotgun (WGS) entry which is preliminary data.</text>
</comment>
<dbReference type="CDD" id="cd05301">
    <property type="entry name" value="GDH"/>
    <property type="match status" value="1"/>
</dbReference>
<evidence type="ECO:0000256" key="8">
    <source>
        <dbReference type="ARBA" id="ARBA00073362"/>
    </source>
</evidence>